<dbReference type="SMART" id="SM00028">
    <property type="entry name" value="TPR"/>
    <property type="match status" value="3"/>
</dbReference>
<name>A0A0K0XV20_9GAMM</name>
<dbReference type="InterPro" id="IPR017850">
    <property type="entry name" value="Alkaline_phosphatase_core_sf"/>
</dbReference>
<organism evidence="2 3">
    <name type="scientific">Wenzhouxiangella marina</name>
    <dbReference type="NCBI Taxonomy" id="1579979"/>
    <lineage>
        <taxon>Bacteria</taxon>
        <taxon>Pseudomonadati</taxon>
        <taxon>Pseudomonadota</taxon>
        <taxon>Gammaproteobacteria</taxon>
        <taxon>Chromatiales</taxon>
        <taxon>Wenzhouxiangellaceae</taxon>
        <taxon>Wenzhouxiangella</taxon>
    </lineage>
</organism>
<dbReference type="OrthoDB" id="9814042at2"/>
<dbReference type="SUPFAM" id="SSF48452">
    <property type="entry name" value="TPR-like"/>
    <property type="match status" value="1"/>
</dbReference>
<dbReference type="STRING" id="1579979.WM2015_1154"/>
<accession>A0A0K0XV20</accession>
<dbReference type="KEGG" id="wma:WM2015_1154"/>
<dbReference type="InterPro" id="IPR000917">
    <property type="entry name" value="Sulfatase_N"/>
</dbReference>
<dbReference type="InterPro" id="IPR050738">
    <property type="entry name" value="Sulfatase"/>
</dbReference>
<evidence type="ECO:0000313" key="3">
    <source>
        <dbReference type="Proteomes" id="UP000066624"/>
    </source>
</evidence>
<dbReference type="PANTHER" id="PTHR42693">
    <property type="entry name" value="ARYLSULFATASE FAMILY MEMBER"/>
    <property type="match status" value="1"/>
</dbReference>
<dbReference type="CDD" id="cd16148">
    <property type="entry name" value="sulfatase_like"/>
    <property type="match status" value="1"/>
</dbReference>
<proteinExistence type="inferred from homology"/>
<comment type="similarity">
    <text evidence="1">Belongs to the sulfatase family.</text>
</comment>
<dbReference type="PROSITE" id="PS51257">
    <property type="entry name" value="PROKAR_LIPOPROTEIN"/>
    <property type="match status" value="1"/>
</dbReference>
<sequence>MKKRSFLAVLVSGLLLSGCGSDQPPRWNVVLVTFDTTRADYLEPYGHPRTRTPTLQGLAEQGALFEQAFSVAPITAPSHASILTGRYPIAHGVRDNGLFVLGDGESTLAEILGSNGYATAGAIGAFPVISRFGFDQGFDLFDDELTGHLEDYTGDRVIPKTRMFFDERRAGQVNEAVLPWLGEQSRTEQPFFLWLHYFDPHQPFEPPAPFDQQYADDLYAGEIAYTDQALGRLLAHLDELGELERTLVIMTADHGEGLGEHGELTHAVLAYNSTLRVPLIMRLPDGLAAGKRVTERVGTVDIVPTVLDLLDIEMPAEVQGRSLAPLLRGEPGEWRQYYAENLSPHLSHGWGKLRVLFDGDYKYIHGPRPELYDLSNDPNELDDLLAALPDESARMHEELGFFLEDYAGAVSVSTPLDDDTLRRLQSLGYLQGGSTSEVTVTEALEEGGVPPHRHVSLINDMSAAKHLLWSRRYSDAEIYTRKLIEASPDSPNHVEMHLAALLGSGRSDEAWQFLLQPREIDYRPADEIVTALALARFAQGLRIEARDMLEEHARGHCVAQAWWTLAGFEGAMGNVDAAIAALDAALECDPLHLRARIDRAIAFDQLGDPGSAESQFLRALHDAPFEPRVTYNYATFLHAQGRVEEARELFERTIVLAPDYHRALLALVILSVDEGQRPEAESWLAKLLAQAPHGPEASAARAALGALSESDG</sequence>
<dbReference type="Gene3D" id="3.40.720.10">
    <property type="entry name" value="Alkaline Phosphatase, subunit A"/>
    <property type="match status" value="2"/>
</dbReference>
<dbReference type="RefSeq" id="WP_049725166.1">
    <property type="nucleotide sequence ID" value="NZ_CP012154.1"/>
</dbReference>
<gene>
    <name evidence="2" type="ORF">WM2015_1154</name>
</gene>
<dbReference type="GO" id="GO:0004065">
    <property type="term" value="F:arylsulfatase activity"/>
    <property type="evidence" value="ECO:0007669"/>
    <property type="project" value="TreeGrafter"/>
</dbReference>
<dbReference type="SUPFAM" id="SSF53649">
    <property type="entry name" value="Alkaline phosphatase-like"/>
    <property type="match status" value="1"/>
</dbReference>
<dbReference type="EMBL" id="CP012154">
    <property type="protein sequence ID" value="AKS41528.1"/>
    <property type="molecule type" value="Genomic_DNA"/>
</dbReference>
<keyword evidence="3" id="KW-1185">Reference proteome</keyword>
<dbReference type="PANTHER" id="PTHR42693:SF33">
    <property type="entry name" value="ARYLSULFATASE"/>
    <property type="match status" value="1"/>
</dbReference>
<dbReference type="InterPro" id="IPR019734">
    <property type="entry name" value="TPR_rpt"/>
</dbReference>
<reference evidence="2 3" key="1">
    <citation type="submission" date="2015-07" db="EMBL/GenBank/DDBJ databases">
        <authorList>
            <person name="Noorani M."/>
        </authorList>
    </citation>
    <scope>NUCLEOTIDE SEQUENCE [LARGE SCALE GENOMIC DNA]</scope>
    <source>
        <strain evidence="2 3">KCTC 42284</strain>
    </source>
</reference>
<protein>
    <submittedName>
        <fullName evidence="2">Uncharacterized protein</fullName>
    </submittedName>
</protein>
<dbReference type="Pfam" id="PF13432">
    <property type="entry name" value="TPR_16"/>
    <property type="match status" value="1"/>
</dbReference>
<evidence type="ECO:0000256" key="1">
    <source>
        <dbReference type="ARBA" id="ARBA00008779"/>
    </source>
</evidence>
<dbReference type="Gene3D" id="1.25.40.10">
    <property type="entry name" value="Tetratricopeptide repeat domain"/>
    <property type="match status" value="1"/>
</dbReference>
<dbReference type="PROSITE" id="PS50005">
    <property type="entry name" value="TPR"/>
    <property type="match status" value="1"/>
</dbReference>
<dbReference type="InterPro" id="IPR011990">
    <property type="entry name" value="TPR-like_helical_dom_sf"/>
</dbReference>
<evidence type="ECO:0000313" key="2">
    <source>
        <dbReference type="EMBL" id="AKS41528.1"/>
    </source>
</evidence>
<dbReference type="AlphaFoldDB" id="A0A0K0XV20"/>
<dbReference type="Pfam" id="PF00884">
    <property type="entry name" value="Sulfatase"/>
    <property type="match status" value="1"/>
</dbReference>
<dbReference type="Proteomes" id="UP000066624">
    <property type="component" value="Chromosome"/>
</dbReference>